<gene>
    <name evidence="1" type="ORF">Y1Q_0019720</name>
</gene>
<dbReference type="Proteomes" id="UP000050525">
    <property type="component" value="Unassembled WGS sequence"/>
</dbReference>
<evidence type="ECO:0000313" key="2">
    <source>
        <dbReference type="Proteomes" id="UP000050525"/>
    </source>
</evidence>
<evidence type="ECO:0000313" key="1">
    <source>
        <dbReference type="EMBL" id="KYO47619.1"/>
    </source>
</evidence>
<accession>A0A151PF51</accession>
<keyword evidence="2" id="KW-1185">Reference proteome</keyword>
<sequence>MGLRLPHTPPNTNRNVVTYVIEVNVLNLLGARSFGVFSCRLVVMLLCRTFHPPVRRLFPGCGTCCLSAVSGSWHCWILLYSSHPCCLPWSTLILGSSRHGFTFAASGSWYGVLPPPRLFRQTQDEAWPRTVPHLTLTGLLCAPKSYKMNGNSDSCRITGWTRILNSALQD</sequence>
<name>A0A151PF51_ALLMI</name>
<organism evidence="1 2">
    <name type="scientific">Alligator mississippiensis</name>
    <name type="common">American alligator</name>
    <dbReference type="NCBI Taxonomy" id="8496"/>
    <lineage>
        <taxon>Eukaryota</taxon>
        <taxon>Metazoa</taxon>
        <taxon>Chordata</taxon>
        <taxon>Craniata</taxon>
        <taxon>Vertebrata</taxon>
        <taxon>Euteleostomi</taxon>
        <taxon>Archelosauria</taxon>
        <taxon>Archosauria</taxon>
        <taxon>Crocodylia</taxon>
        <taxon>Alligatoridae</taxon>
        <taxon>Alligatorinae</taxon>
        <taxon>Alligator</taxon>
    </lineage>
</organism>
<proteinExistence type="predicted"/>
<protein>
    <submittedName>
        <fullName evidence="1">Uncharacterized protein</fullName>
    </submittedName>
</protein>
<reference evidence="1 2" key="1">
    <citation type="journal article" date="2012" name="Genome Biol.">
        <title>Sequencing three crocodilian genomes to illuminate the evolution of archosaurs and amniotes.</title>
        <authorList>
            <person name="St John J.A."/>
            <person name="Braun E.L."/>
            <person name="Isberg S.R."/>
            <person name="Miles L.G."/>
            <person name="Chong A.Y."/>
            <person name="Gongora J."/>
            <person name="Dalzell P."/>
            <person name="Moran C."/>
            <person name="Bed'hom B."/>
            <person name="Abzhanov A."/>
            <person name="Burgess S.C."/>
            <person name="Cooksey A.M."/>
            <person name="Castoe T.A."/>
            <person name="Crawford N.G."/>
            <person name="Densmore L.D."/>
            <person name="Drew J.C."/>
            <person name="Edwards S.V."/>
            <person name="Faircloth B.C."/>
            <person name="Fujita M.K."/>
            <person name="Greenwold M.J."/>
            <person name="Hoffmann F.G."/>
            <person name="Howard J.M."/>
            <person name="Iguchi T."/>
            <person name="Janes D.E."/>
            <person name="Khan S.Y."/>
            <person name="Kohno S."/>
            <person name="de Koning A.J."/>
            <person name="Lance S.L."/>
            <person name="McCarthy F.M."/>
            <person name="McCormack J.E."/>
            <person name="Merchant M.E."/>
            <person name="Peterson D.G."/>
            <person name="Pollock D.D."/>
            <person name="Pourmand N."/>
            <person name="Raney B.J."/>
            <person name="Roessler K.A."/>
            <person name="Sanford J.R."/>
            <person name="Sawyer R.H."/>
            <person name="Schmidt C.J."/>
            <person name="Triplett E.W."/>
            <person name="Tuberville T.D."/>
            <person name="Venegas-Anaya M."/>
            <person name="Howard J.T."/>
            <person name="Jarvis E.D."/>
            <person name="Guillette L.J.Jr."/>
            <person name="Glenn T.C."/>
            <person name="Green R.E."/>
            <person name="Ray D.A."/>
        </authorList>
    </citation>
    <scope>NUCLEOTIDE SEQUENCE [LARGE SCALE GENOMIC DNA]</scope>
    <source>
        <strain evidence="1">KSC_2009_1</strain>
    </source>
</reference>
<comment type="caution">
    <text evidence="1">The sequence shown here is derived from an EMBL/GenBank/DDBJ whole genome shotgun (WGS) entry which is preliminary data.</text>
</comment>
<dbReference type="AlphaFoldDB" id="A0A151PF51"/>
<dbReference type="EMBL" id="AKHW03000416">
    <property type="protein sequence ID" value="KYO47619.1"/>
    <property type="molecule type" value="Genomic_DNA"/>
</dbReference>